<geneLocation type="plasmid" evidence="1">
    <name>p1</name>
</geneLocation>
<dbReference type="PRINTS" id="PR00377">
    <property type="entry name" value="IMPHPHTASES"/>
</dbReference>
<evidence type="ECO:0000313" key="1">
    <source>
        <dbReference type="EMBL" id="MCM4076003.1"/>
    </source>
</evidence>
<accession>A0ABT0XQF1</accession>
<reference evidence="1 2" key="1">
    <citation type="submission" date="2022-06" db="EMBL/GenBank/DDBJ databases">
        <title>Actinoplanes abujensis sp. nov., isolated from Nigerian arid soil.</title>
        <authorList>
            <person name="Ding P."/>
        </authorList>
    </citation>
    <scope>NUCLEOTIDE SEQUENCE [LARGE SCALE GENOMIC DNA]</scope>
    <source>
        <strain evidence="2">TRM88002</strain>
        <plasmid evidence="1">p1</plasmid>
    </source>
</reference>
<gene>
    <name evidence="1" type="ORF">LXN57_00315</name>
</gene>
<keyword evidence="1" id="KW-0614">Plasmid</keyword>
<dbReference type="Gene3D" id="3.40.190.80">
    <property type="match status" value="1"/>
</dbReference>
<evidence type="ECO:0000313" key="2">
    <source>
        <dbReference type="Proteomes" id="UP001523216"/>
    </source>
</evidence>
<dbReference type="Gene3D" id="3.30.540.10">
    <property type="entry name" value="Fructose-1,6-Bisphosphatase, subunit A, domain 1"/>
    <property type="match status" value="1"/>
</dbReference>
<dbReference type="PANTHER" id="PTHR20854">
    <property type="entry name" value="INOSITOL MONOPHOSPHATASE"/>
    <property type="match status" value="1"/>
</dbReference>
<sequence length="267" mass="27397">MGTVETDLQLAQRAALTGAAVALPHFEALAELPREVKADGSVVTAADRAVESAVREVLAAARPGDAVLGEEEGQTGASGRRWIIDPIDGTALFVAGDNRWLVLIGLEEDGAIVAAVAAHPAQGSLWWATRGGGAFEGRVVGGRVVAETPVHVSTGADSVAGSRLGVVPEDWGRELVAPLKEVTPALPWPIHPALMVARGDLDLAVQTGGQIWDFAATSLIVREAGGSFSSVDGRLQPGPGASVYARSDALRQAALTLVGDPAARATS</sequence>
<protein>
    <submittedName>
        <fullName evidence="1">Inositol monophosphatase family protein</fullName>
    </submittedName>
</protein>
<proteinExistence type="predicted"/>
<dbReference type="Proteomes" id="UP001523216">
    <property type="component" value="Unassembled WGS sequence"/>
</dbReference>
<keyword evidence="2" id="KW-1185">Reference proteome</keyword>
<dbReference type="EMBL" id="JAMQOL010000001">
    <property type="protein sequence ID" value="MCM4076003.1"/>
    <property type="molecule type" value="Genomic_DNA"/>
</dbReference>
<dbReference type="Pfam" id="PF00459">
    <property type="entry name" value="Inositol_P"/>
    <property type="match status" value="1"/>
</dbReference>
<organism evidence="1 2">
    <name type="scientific">Paractinoplanes hotanensis</name>
    <dbReference type="NCBI Taxonomy" id="2906497"/>
    <lineage>
        <taxon>Bacteria</taxon>
        <taxon>Bacillati</taxon>
        <taxon>Actinomycetota</taxon>
        <taxon>Actinomycetes</taxon>
        <taxon>Micromonosporales</taxon>
        <taxon>Micromonosporaceae</taxon>
        <taxon>Paractinoplanes</taxon>
    </lineage>
</organism>
<name>A0ABT0XQF1_9ACTN</name>
<dbReference type="RefSeq" id="WP_251796028.1">
    <property type="nucleotide sequence ID" value="NZ_JAMQOL010000001.1"/>
</dbReference>
<comment type="caution">
    <text evidence="1">The sequence shown here is derived from an EMBL/GenBank/DDBJ whole genome shotgun (WGS) entry which is preliminary data.</text>
</comment>
<dbReference type="InterPro" id="IPR000760">
    <property type="entry name" value="Inositol_monophosphatase-like"/>
</dbReference>
<dbReference type="PANTHER" id="PTHR20854:SF4">
    <property type="entry name" value="INOSITOL-1-MONOPHOSPHATASE-RELATED"/>
    <property type="match status" value="1"/>
</dbReference>
<dbReference type="SUPFAM" id="SSF56655">
    <property type="entry name" value="Carbohydrate phosphatase"/>
    <property type="match status" value="1"/>
</dbReference>